<evidence type="ECO:0000313" key="2">
    <source>
        <dbReference type="Proteomes" id="UP000287563"/>
    </source>
</evidence>
<evidence type="ECO:0000313" key="1">
    <source>
        <dbReference type="EMBL" id="RWX52866.1"/>
    </source>
</evidence>
<proteinExistence type="predicted"/>
<comment type="caution">
    <text evidence="1">The sequence shown here is derived from an EMBL/GenBank/DDBJ whole genome shotgun (WGS) entry which is preliminary data.</text>
</comment>
<organism evidence="1 2">
    <name type="scientific">Photobacterium chitinilyticum</name>
    <dbReference type="NCBI Taxonomy" id="2485123"/>
    <lineage>
        <taxon>Bacteria</taxon>
        <taxon>Pseudomonadati</taxon>
        <taxon>Pseudomonadota</taxon>
        <taxon>Gammaproteobacteria</taxon>
        <taxon>Vibrionales</taxon>
        <taxon>Vibrionaceae</taxon>
        <taxon>Photobacterium</taxon>
    </lineage>
</organism>
<dbReference type="AlphaFoldDB" id="A0A3S3QXW3"/>
<keyword evidence="2" id="KW-1185">Reference proteome</keyword>
<reference evidence="1 2" key="1">
    <citation type="submission" date="2018-11" db="EMBL/GenBank/DDBJ databases">
        <title>Photobacterium sp. BEI247 sp. nov., a marine bacterium isolated from Yongle Blue Hole in the South China Sea.</title>
        <authorList>
            <person name="Wang X."/>
        </authorList>
    </citation>
    <scope>NUCLEOTIDE SEQUENCE [LARGE SCALE GENOMIC DNA]</scope>
    <source>
        <strain evidence="2">BEI247</strain>
    </source>
</reference>
<gene>
    <name evidence="1" type="ORF">EDI28_25090</name>
</gene>
<protein>
    <submittedName>
        <fullName evidence="1">Uncharacterized protein</fullName>
    </submittedName>
</protein>
<dbReference type="RefSeq" id="WP_128786562.1">
    <property type="nucleotide sequence ID" value="NZ_RJLM01000024.1"/>
</dbReference>
<sequence>MKKAADALEDELDKNRMFAKKMEGSQVLLRDYICFWYGDERGAKTRCARDLGVSPQQVNRWLNLNVYIENRKLKRPDPNPIDVVFPDWIESYFTYQEKQTKE</sequence>
<accession>A0A3S3QXW3</accession>
<dbReference type="Proteomes" id="UP000287563">
    <property type="component" value="Unassembled WGS sequence"/>
</dbReference>
<name>A0A3S3QXW3_9GAMM</name>
<dbReference type="EMBL" id="RJLM01000024">
    <property type="protein sequence ID" value="RWX52866.1"/>
    <property type="molecule type" value="Genomic_DNA"/>
</dbReference>